<sequence>MEVKVEPDRIVRAAYKTGEYIGELVESDGRRTLVQVLAVLAHPKQGDLHHPNDPDTPMFHERPASAYREKVWVPAGAVQPYSGPIPEYKESLLAAAEAEAGRLDRLQRLAAKSLETIRGLLEQYRK</sequence>
<dbReference type="AlphaFoldDB" id="A0A4S4BF12"/>
<keyword evidence="1" id="KW-0418">Kinase</keyword>
<dbReference type="InterPro" id="IPR014916">
    <property type="entry name" value="KapB"/>
</dbReference>
<dbReference type="Proteomes" id="UP000310636">
    <property type="component" value="Unassembled WGS sequence"/>
</dbReference>
<dbReference type="GO" id="GO:0016301">
    <property type="term" value="F:kinase activity"/>
    <property type="evidence" value="ECO:0007669"/>
    <property type="project" value="UniProtKB-KW"/>
</dbReference>
<gene>
    <name evidence="1" type="ORF">E6C55_31685</name>
</gene>
<reference evidence="1 2" key="1">
    <citation type="submission" date="2019-04" db="EMBL/GenBank/DDBJ databases">
        <title>Cohnella sp. nov. isolated from preserved vegetables.</title>
        <authorList>
            <person name="Lin S.-Y."/>
            <person name="Hung M.-H."/>
            <person name="Young C.-C."/>
        </authorList>
    </citation>
    <scope>NUCLEOTIDE SEQUENCE [LARGE SCALE GENOMIC DNA]</scope>
    <source>
        <strain evidence="1 2">CC-MHH1044</strain>
    </source>
</reference>
<dbReference type="InterPro" id="IPR038080">
    <property type="entry name" value="KapB_sf"/>
</dbReference>
<evidence type="ECO:0000313" key="2">
    <source>
        <dbReference type="Proteomes" id="UP000310636"/>
    </source>
</evidence>
<dbReference type="SUPFAM" id="SSF141251">
    <property type="entry name" value="Kinase-associated protein B-like"/>
    <property type="match status" value="1"/>
</dbReference>
<name>A0A4S4BF12_9BACL</name>
<evidence type="ECO:0000313" key="1">
    <source>
        <dbReference type="EMBL" id="THF72835.1"/>
    </source>
</evidence>
<dbReference type="SMART" id="SM01298">
    <property type="entry name" value="KapB"/>
    <property type="match status" value="1"/>
</dbReference>
<keyword evidence="2" id="KW-1185">Reference proteome</keyword>
<proteinExistence type="predicted"/>
<accession>A0A4S4BF12</accession>
<dbReference type="Pfam" id="PF08810">
    <property type="entry name" value="KapB"/>
    <property type="match status" value="1"/>
</dbReference>
<dbReference type="OrthoDB" id="2407789at2"/>
<keyword evidence="1" id="KW-0808">Transferase</keyword>
<protein>
    <submittedName>
        <fullName evidence="1">Kinase</fullName>
    </submittedName>
</protein>
<dbReference type="RefSeq" id="WP_136373852.1">
    <property type="nucleotide sequence ID" value="NZ_SSOB01000069.1"/>
</dbReference>
<dbReference type="Gene3D" id="2.30.30.430">
    <property type="entry name" value="Kinase associated protein B domain"/>
    <property type="match status" value="1"/>
</dbReference>
<comment type="caution">
    <text evidence="1">The sequence shown here is derived from an EMBL/GenBank/DDBJ whole genome shotgun (WGS) entry which is preliminary data.</text>
</comment>
<dbReference type="EMBL" id="SSOB01000069">
    <property type="protein sequence ID" value="THF72835.1"/>
    <property type="molecule type" value="Genomic_DNA"/>
</dbReference>
<organism evidence="1 2">
    <name type="scientific">Cohnella fermenti</name>
    <dbReference type="NCBI Taxonomy" id="2565925"/>
    <lineage>
        <taxon>Bacteria</taxon>
        <taxon>Bacillati</taxon>
        <taxon>Bacillota</taxon>
        <taxon>Bacilli</taxon>
        <taxon>Bacillales</taxon>
        <taxon>Paenibacillaceae</taxon>
        <taxon>Cohnella</taxon>
    </lineage>
</organism>